<dbReference type="AlphaFoldDB" id="A0AAD4IGP8"/>
<protein>
    <submittedName>
        <fullName evidence="2">Uncharacterized protein</fullName>
    </submittedName>
</protein>
<dbReference type="Proteomes" id="UP001199106">
    <property type="component" value="Unassembled WGS sequence"/>
</dbReference>
<evidence type="ECO:0000256" key="1">
    <source>
        <dbReference type="SAM" id="MobiDB-lite"/>
    </source>
</evidence>
<reference evidence="2" key="1">
    <citation type="submission" date="2021-07" db="EMBL/GenBank/DDBJ databases">
        <title>Genome Resource of American Ginseng Black Spot Pathogen Alternaria panax.</title>
        <authorList>
            <person name="Qiu C."/>
            <person name="Wang W."/>
            <person name="Liu Z."/>
        </authorList>
    </citation>
    <scope>NUCLEOTIDE SEQUENCE</scope>
    <source>
        <strain evidence="2">BNCC115425</strain>
    </source>
</reference>
<feature type="region of interest" description="Disordered" evidence="1">
    <location>
        <begin position="35"/>
        <end position="57"/>
    </location>
</feature>
<comment type="caution">
    <text evidence="2">The sequence shown here is derived from an EMBL/GenBank/DDBJ whole genome shotgun (WGS) entry which is preliminary data.</text>
</comment>
<dbReference type="EMBL" id="JAANER010000002">
    <property type="protein sequence ID" value="KAG9194237.1"/>
    <property type="molecule type" value="Genomic_DNA"/>
</dbReference>
<name>A0AAD4IGP8_9PLEO</name>
<sequence length="283" mass="31825">MSTLESRVASLSLGGHIGWQCRIDLALSESSACSSPTSEVYESGHTSDDDTDDDADDEADIVDASFGLSALVRYMVNSLPTTGERPLLEYFFWNPVTLADVEALVPALIKSSNIMDQLAMNIGYFHAYGRISSPVLERILIHLLAAGDDQNHLYETTKARIELERSRRRHWEYVDRQKRVMNFEKIDIMINSVQHCETIGDFTRSRLHSGPGLTDRKHAKVRLPQNVRPVGAMPKLLVPEMNTRVEHDFRWVKSRPTLVAMFGRKQKGSVVVKLPPKEPAPLA</sequence>
<accession>A0AAD4IGP8</accession>
<organism evidence="2 3">
    <name type="scientific">Alternaria panax</name>
    <dbReference type="NCBI Taxonomy" id="48097"/>
    <lineage>
        <taxon>Eukaryota</taxon>
        <taxon>Fungi</taxon>
        <taxon>Dikarya</taxon>
        <taxon>Ascomycota</taxon>
        <taxon>Pezizomycotina</taxon>
        <taxon>Dothideomycetes</taxon>
        <taxon>Pleosporomycetidae</taxon>
        <taxon>Pleosporales</taxon>
        <taxon>Pleosporineae</taxon>
        <taxon>Pleosporaceae</taxon>
        <taxon>Alternaria</taxon>
        <taxon>Alternaria sect. Panax</taxon>
    </lineage>
</organism>
<evidence type="ECO:0000313" key="3">
    <source>
        <dbReference type="Proteomes" id="UP001199106"/>
    </source>
</evidence>
<evidence type="ECO:0000313" key="2">
    <source>
        <dbReference type="EMBL" id="KAG9194237.1"/>
    </source>
</evidence>
<keyword evidence="3" id="KW-1185">Reference proteome</keyword>
<gene>
    <name evidence="2" type="ORF">G6011_04272</name>
</gene>
<proteinExistence type="predicted"/>